<gene>
    <name evidence="1" type="ordered locus">MAV_3647</name>
</gene>
<dbReference type="HOGENOM" id="CLU_1179162_0_0_11"/>
<accession>A0A0H2ZYA0</accession>
<reference evidence="1 2" key="1">
    <citation type="submission" date="2006-10" db="EMBL/GenBank/DDBJ databases">
        <authorList>
            <person name="Fleischmann R.D."/>
            <person name="Dodson R.J."/>
            <person name="Haft D.H."/>
            <person name="Merkel J.S."/>
            <person name="Nelson W.C."/>
            <person name="Fraser C.M."/>
        </authorList>
    </citation>
    <scope>NUCLEOTIDE SEQUENCE [LARGE SCALE GENOMIC DNA]</scope>
    <source>
        <strain evidence="1 2">104</strain>
    </source>
</reference>
<sequence>MPVTLSQVRAWTTEHLVNAASYWSKTADQWEDVFLQMRNQSYSITWKGAGGDGLRQRTGADLSVVSGKADQLRKAAGIARNGASDIGAAQRRVLYAVEDAQNAGFTVGEDLSVTDTRSSTTPADHAARQARAEAFAGDIRARAEQLEGVDRKVARELTTTTADLGTVGTVASSGRDDVQPVDAVAGLPPDIPDRIHVVCIEHARGMPWEFECLVAYPDGTTDIYHTDEDESGIFP</sequence>
<dbReference type="EMBL" id="CP000479">
    <property type="protein sequence ID" value="ABK66994.1"/>
    <property type="molecule type" value="Genomic_DNA"/>
</dbReference>
<dbReference type="KEGG" id="mav:MAV_3647"/>
<protein>
    <recommendedName>
        <fullName evidence="3">ESX-1 secretion-associated protein EspA/EspE-like domain-containing protein</fullName>
    </recommendedName>
</protein>
<proteinExistence type="predicted"/>
<organism evidence="1 2">
    <name type="scientific">Mycobacterium avium (strain 104)</name>
    <dbReference type="NCBI Taxonomy" id="243243"/>
    <lineage>
        <taxon>Bacteria</taxon>
        <taxon>Bacillati</taxon>
        <taxon>Actinomycetota</taxon>
        <taxon>Actinomycetes</taxon>
        <taxon>Mycobacteriales</taxon>
        <taxon>Mycobacteriaceae</taxon>
        <taxon>Mycobacterium</taxon>
        <taxon>Mycobacterium avium complex (MAC)</taxon>
    </lineage>
</organism>
<dbReference type="AlphaFoldDB" id="A0A0H2ZYA0"/>
<name>A0A0H2ZYA0_MYCA1</name>
<evidence type="ECO:0000313" key="1">
    <source>
        <dbReference type="EMBL" id="ABK66994.1"/>
    </source>
</evidence>
<evidence type="ECO:0008006" key="3">
    <source>
        <dbReference type="Google" id="ProtNLM"/>
    </source>
</evidence>
<evidence type="ECO:0000313" key="2">
    <source>
        <dbReference type="Proteomes" id="UP000001574"/>
    </source>
</evidence>
<dbReference type="Proteomes" id="UP000001574">
    <property type="component" value="Chromosome"/>
</dbReference>